<reference evidence="5 6" key="1">
    <citation type="journal article" date="2015" name="Genome Biol. Evol.">
        <title>The genome of winter moth (Operophtera brumata) provides a genomic perspective on sexual dimorphism and phenology.</title>
        <authorList>
            <person name="Derks M.F."/>
            <person name="Smit S."/>
            <person name="Salis L."/>
            <person name="Schijlen E."/>
            <person name="Bossers A."/>
            <person name="Mateman C."/>
            <person name="Pijl A.S."/>
            <person name="de Ridder D."/>
            <person name="Groenen M.A."/>
            <person name="Visser M.E."/>
            <person name="Megens H.J."/>
        </authorList>
    </citation>
    <scope>NUCLEOTIDE SEQUENCE [LARGE SCALE GENOMIC DNA]</scope>
    <source>
        <strain evidence="5">WM2013NL</strain>
        <tissue evidence="5">Head and thorax</tissue>
    </source>
</reference>
<evidence type="ECO:0000313" key="5">
    <source>
        <dbReference type="EMBL" id="KOB77000.1"/>
    </source>
</evidence>
<dbReference type="Gene3D" id="2.10.25.10">
    <property type="entry name" value="Laminin"/>
    <property type="match status" value="1"/>
</dbReference>
<dbReference type="InterPro" id="IPR001791">
    <property type="entry name" value="Laminin_G"/>
</dbReference>
<dbReference type="AlphaFoldDB" id="A0A0L7LNJ2"/>
<proteinExistence type="predicted"/>
<sequence length="377" mass="42507">MYLNLKKQEDLQPQAQSECAPTLAPWKPIHEATTSEAISSPNDKHTIYDINDIVNFEDNDIVMRDANIKFHDNNKLDNSDVKQENELKIKNYDKDEVIHNDIKNYVPINDLRSIDRKELDRSIDRKELDSCDCQHGGGCVNHGCLCPLGYAGDKCEITLDLKVRRSPKYLSDTNLVPRFNGSSYLRLPGLGGTASSWLDIQITLKPTSANGLVLYNSERASGDGDFVSLHLRDYFLVINDEELSVVSSALGGLNNLTENEIHRSIVPKKGSKIKYHKIKPKKHAHIDKRKKYFVSKKRLAERTNDVYTEKPYDGQTYMQIKYLSASEINWGDANTYPSFTGLIGCVSQISLSGDYDIPLSLSKLPHTITNNVGRCTP</sequence>
<dbReference type="PROSITE" id="PS50026">
    <property type="entry name" value="EGF_3"/>
    <property type="match status" value="1"/>
</dbReference>
<evidence type="ECO:0000256" key="1">
    <source>
        <dbReference type="ARBA" id="ARBA00023157"/>
    </source>
</evidence>
<evidence type="ECO:0000256" key="2">
    <source>
        <dbReference type="PROSITE-ProRule" id="PRU00076"/>
    </source>
</evidence>
<dbReference type="PROSITE" id="PS01186">
    <property type="entry name" value="EGF_2"/>
    <property type="match status" value="1"/>
</dbReference>
<dbReference type="InterPro" id="IPR013320">
    <property type="entry name" value="ConA-like_dom_sf"/>
</dbReference>
<comment type="caution">
    <text evidence="5">The sequence shown here is derived from an EMBL/GenBank/DDBJ whole genome shotgun (WGS) entry which is preliminary data.</text>
</comment>
<dbReference type="Proteomes" id="UP000037510">
    <property type="component" value="Unassembled WGS sequence"/>
</dbReference>
<dbReference type="Gene3D" id="2.60.120.200">
    <property type="match status" value="1"/>
</dbReference>
<feature type="domain" description="Laminin G" evidence="3">
    <location>
        <begin position="174"/>
        <end position="375"/>
    </location>
</feature>
<feature type="disulfide bond" evidence="2">
    <location>
        <begin position="146"/>
        <end position="155"/>
    </location>
</feature>
<keyword evidence="6" id="KW-1185">Reference proteome</keyword>
<dbReference type="CDD" id="cd00054">
    <property type="entry name" value="EGF_CA"/>
    <property type="match status" value="1"/>
</dbReference>
<evidence type="ECO:0000259" key="3">
    <source>
        <dbReference type="PROSITE" id="PS50025"/>
    </source>
</evidence>
<dbReference type="PANTHER" id="PTHR15036">
    <property type="entry name" value="PIKACHURIN-LIKE PROTEIN"/>
    <property type="match status" value="1"/>
</dbReference>
<keyword evidence="1 2" id="KW-1015">Disulfide bond</keyword>
<organism evidence="5 6">
    <name type="scientific">Operophtera brumata</name>
    <name type="common">Winter moth</name>
    <name type="synonym">Phalaena brumata</name>
    <dbReference type="NCBI Taxonomy" id="104452"/>
    <lineage>
        <taxon>Eukaryota</taxon>
        <taxon>Metazoa</taxon>
        <taxon>Ecdysozoa</taxon>
        <taxon>Arthropoda</taxon>
        <taxon>Hexapoda</taxon>
        <taxon>Insecta</taxon>
        <taxon>Pterygota</taxon>
        <taxon>Neoptera</taxon>
        <taxon>Endopterygota</taxon>
        <taxon>Lepidoptera</taxon>
        <taxon>Glossata</taxon>
        <taxon>Ditrysia</taxon>
        <taxon>Geometroidea</taxon>
        <taxon>Geometridae</taxon>
        <taxon>Larentiinae</taxon>
        <taxon>Operophtera</taxon>
    </lineage>
</organism>
<name>A0A0L7LNJ2_OPEBR</name>
<feature type="domain" description="EGF-like" evidence="4">
    <location>
        <begin position="127"/>
        <end position="156"/>
    </location>
</feature>
<keyword evidence="2" id="KW-0245">EGF-like domain</keyword>
<gene>
    <name evidence="5" type="ORF">OBRU01_04794</name>
</gene>
<dbReference type="GO" id="GO:0016020">
    <property type="term" value="C:membrane"/>
    <property type="evidence" value="ECO:0007669"/>
    <property type="project" value="UniProtKB-SubCell"/>
</dbReference>
<dbReference type="STRING" id="104452.A0A0L7LNJ2"/>
<dbReference type="PANTHER" id="PTHR15036:SF85">
    <property type="entry name" value="SP2353, ISOFORM A"/>
    <property type="match status" value="1"/>
</dbReference>
<dbReference type="EMBL" id="JTDY01000478">
    <property type="protein sequence ID" value="KOB77000.1"/>
    <property type="molecule type" value="Genomic_DNA"/>
</dbReference>
<evidence type="ECO:0000313" key="6">
    <source>
        <dbReference type="Proteomes" id="UP000037510"/>
    </source>
</evidence>
<evidence type="ECO:0000259" key="4">
    <source>
        <dbReference type="PROSITE" id="PS50026"/>
    </source>
</evidence>
<dbReference type="PROSITE" id="PS50025">
    <property type="entry name" value="LAM_G_DOMAIN"/>
    <property type="match status" value="1"/>
</dbReference>
<dbReference type="SUPFAM" id="SSF49899">
    <property type="entry name" value="Concanavalin A-like lectins/glucanases"/>
    <property type="match status" value="1"/>
</dbReference>
<accession>A0A0L7LNJ2</accession>
<dbReference type="CDD" id="cd00110">
    <property type="entry name" value="LamG"/>
    <property type="match status" value="1"/>
</dbReference>
<protein>
    <submittedName>
        <fullName evidence="5">Pikachurin</fullName>
    </submittedName>
</protein>
<dbReference type="PROSITE" id="PS00022">
    <property type="entry name" value="EGF_1"/>
    <property type="match status" value="1"/>
</dbReference>
<dbReference type="InterPro" id="IPR000742">
    <property type="entry name" value="EGF"/>
</dbReference>
<comment type="caution">
    <text evidence="2">Lacks conserved residue(s) required for the propagation of feature annotation.</text>
</comment>
<dbReference type="InterPro" id="IPR050372">
    <property type="entry name" value="Neurexin-related_CASP"/>
</dbReference>